<dbReference type="InterPro" id="IPR036390">
    <property type="entry name" value="WH_DNA-bd_sf"/>
</dbReference>
<dbReference type="Gene3D" id="3.30.450.40">
    <property type="match status" value="1"/>
</dbReference>
<evidence type="ECO:0000256" key="2">
    <source>
        <dbReference type="ARBA" id="ARBA00023125"/>
    </source>
</evidence>
<dbReference type="SUPFAM" id="SSF46785">
    <property type="entry name" value="Winged helix' DNA-binding domain"/>
    <property type="match status" value="1"/>
</dbReference>
<dbReference type="SUPFAM" id="SSF55781">
    <property type="entry name" value="GAF domain-like"/>
    <property type="match status" value="1"/>
</dbReference>
<dbReference type="PROSITE" id="PS51077">
    <property type="entry name" value="HTH_ICLR"/>
    <property type="match status" value="1"/>
</dbReference>
<keyword evidence="2" id="KW-0238">DNA-binding</keyword>
<organism evidence="6 7">
    <name type="scientific">Promicromonospora umidemergens</name>
    <dbReference type="NCBI Taxonomy" id="629679"/>
    <lineage>
        <taxon>Bacteria</taxon>
        <taxon>Bacillati</taxon>
        <taxon>Actinomycetota</taxon>
        <taxon>Actinomycetes</taxon>
        <taxon>Micrococcales</taxon>
        <taxon>Promicromonosporaceae</taxon>
        <taxon>Promicromonospora</taxon>
    </lineage>
</organism>
<evidence type="ECO:0000259" key="4">
    <source>
        <dbReference type="PROSITE" id="PS51077"/>
    </source>
</evidence>
<accession>A0ABP8XII7</accession>
<dbReference type="InterPro" id="IPR014757">
    <property type="entry name" value="Tscrpt_reg_IclR_C"/>
</dbReference>
<dbReference type="PANTHER" id="PTHR30136">
    <property type="entry name" value="HELIX-TURN-HELIX TRANSCRIPTIONAL REGULATOR, ICLR FAMILY"/>
    <property type="match status" value="1"/>
</dbReference>
<dbReference type="EMBL" id="BAABHM010000015">
    <property type="protein sequence ID" value="GAA4708732.1"/>
    <property type="molecule type" value="Genomic_DNA"/>
</dbReference>
<dbReference type="PANTHER" id="PTHR30136:SF24">
    <property type="entry name" value="HTH-TYPE TRANSCRIPTIONAL REPRESSOR ALLR"/>
    <property type="match status" value="1"/>
</dbReference>
<dbReference type="Pfam" id="PF09339">
    <property type="entry name" value="HTH_IclR"/>
    <property type="match status" value="1"/>
</dbReference>
<evidence type="ECO:0000256" key="3">
    <source>
        <dbReference type="ARBA" id="ARBA00023163"/>
    </source>
</evidence>
<protein>
    <submittedName>
        <fullName evidence="6">IclR family transcriptional regulator</fullName>
    </submittedName>
</protein>
<dbReference type="InterPro" id="IPR036388">
    <property type="entry name" value="WH-like_DNA-bd_sf"/>
</dbReference>
<comment type="caution">
    <text evidence="6">The sequence shown here is derived from an EMBL/GenBank/DDBJ whole genome shotgun (WGS) entry which is preliminary data.</text>
</comment>
<keyword evidence="7" id="KW-1185">Reference proteome</keyword>
<dbReference type="InterPro" id="IPR050707">
    <property type="entry name" value="HTH_MetabolicPath_Reg"/>
</dbReference>
<evidence type="ECO:0000259" key="5">
    <source>
        <dbReference type="PROSITE" id="PS51078"/>
    </source>
</evidence>
<dbReference type="PROSITE" id="PS51078">
    <property type="entry name" value="ICLR_ED"/>
    <property type="match status" value="1"/>
</dbReference>
<evidence type="ECO:0000313" key="7">
    <source>
        <dbReference type="Proteomes" id="UP001500843"/>
    </source>
</evidence>
<dbReference type="SMART" id="SM00346">
    <property type="entry name" value="HTH_ICLR"/>
    <property type="match status" value="1"/>
</dbReference>
<dbReference type="InterPro" id="IPR029016">
    <property type="entry name" value="GAF-like_dom_sf"/>
</dbReference>
<dbReference type="Proteomes" id="UP001500843">
    <property type="component" value="Unassembled WGS sequence"/>
</dbReference>
<dbReference type="InterPro" id="IPR005471">
    <property type="entry name" value="Tscrpt_reg_IclR_N"/>
</dbReference>
<dbReference type="Gene3D" id="1.10.10.10">
    <property type="entry name" value="Winged helix-like DNA-binding domain superfamily/Winged helix DNA-binding domain"/>
    <property type="match status" value="1"/>
</dbReference>
<keyword evidence="3" id="KW-0804">Transcription</keyword>
<reference evidence="7" key="1">
    <citation type="journal article" date="2019" name="Int. J. Syst. Evol. Microbiol.">
        <title>The Global Catalogue of Microorganisms (GCM) 10K type strain sequencing project: providing services to taxonomists for standard genome sequencing and annotation.</title>
        <authorList>
            <consortium name="The Broad Institute Genomics Platform"/>
            <consortium name="The Broad Institute Genome Sequencing Center for Infectious Disease"/>
            <person name="Wu L."/>
            <person name="Ma J."/>
        </authorList>
    </citation>
    <scope>NUCLEOTIDE SEQUENCE [LARGE SCALE GENOMIC DNA]</scope>
    <source>
        <strain evidence="7">JCM 17975</strain>
    </source>
</reference>
<proteinExistence type="predicted"/>
<sequence>MGYAFSVEQNLYRVEAVDRAMVLLTLLAERGSLSVTEAATSLGVAPSTAHRLLTTMAGRGFVEQGERKLYRPGPQLLGLRTPQRSIPALVARMRPVLQTLHDEVRETVHLVVLAGPDVQFVYGIEGQQALRIGLRIGSRIPAYCTSGGKAIFAALSADAVDELHPDGLRPWPGRNAGSLAELHAELDRVRWRGYGVNTEESERGVAALGVAVGADAAQPVGAISISLPTARYAPDDEPRLVAPLRAAQAEAVRVLGG</sequence>
<keyword evidence="1" id="KW-0805">Transcription regulation</keyword>
<dbReference type="Pfam" id="PF01614">
    <property type="entry name" value="IclR_C"/>
    <property type="match status" value="1"/>
</dbReference>
<name>A0ABP8XII7_9MICO</name>
<feature type="domain" description="IclR-ED" evidence="5">
    <location>
        <begin position="68"/>
        <end position="257"/>
    </location>
</feature>
<gene>
    <name evidence="6" type="ORF">GCM10023198_34320</name>
</gene>
<evidence type="ECO:0000256" key="1">
    <source>
        <dbReference type="ARBA" id="ARBA00023015"/>
    </source>
</evidence>
<evidence type="ECO:0000313" key="6">
    <source>
        <dbReference type="EMBL" id="GAA4708732.1"/>
    </source>
</evidence>
<feature type="domain" description="HTH iclR-type" evidence="4">
    <location>
        <begin position="14"/>
        <end position="74"/>
    </location>
</feature>